<comment type="caution">
    <text evidence="3">The sequence shown here is derived from an EMBL/GenBank/DDBJ whole genome shotgun (WGS) entry which is preliminary data.</text>
</comment>
<dbReference type="RefSeq" id="WP_019940386.1">
    <property type="nucleotide sequence ID" value="NZ_BMLI01000002.1"/>
</dbReference>
<dbReference type="InterPro" id="IPR044934">
    <property type="entry name" value="Streptopain_sf"/>
</dbReference>
<dbReference type="EMBL" id="BMLI01000002">
    <property type="protein sequence ID" value="GGN00133.1"/>
    <property type="molecule type" value="Genomic_DNA"/>
</dbReference>
<feature type="signal peptide" evidence="1">
    <location>
        <begin position="1"/>
        <end position="21"/>
    </location>
</feature>
<proteinExistence type="predicted"/>
<reference evidence="4" key="1">
    <citation type="journal article" date="2019" name="Int. J. Syst. Evol. Microbiol.">
        <title>The Global Catalogue of Microorganisms (GCM) 10K type strain sequencing project: providing services to taxonomists for standard genome sequencing and annotation.</title>
        <authorList>
            <consortium name="The Broad Institute Genomics Platform"/>
            <consortium name="The Broad Institute Genome Sequencing Center for Infectious Disease"/>
            <person name="Wu L."/>
            <person name="Ma J."/>
        </authorList>
    </citation>
    <scope>NUCLEOTIDE SEQUENCE [LARGE SCALE GENOMIC DNA]</scope>
    <source>
        <strain evidence="4">CGMCC 1.6375</strain>
    </source>
</reference>
<gene>
    <name evidence="3" type="ORF">GCM10010967_37850</name>
</gene>
<feature type="domain" description="Spi protease inhibitor" evidence="2">
    <location>
        <begin position="43"/>
        <end position="132"/>
    </location>
</feature>
<name>A0ABQ2I8H6_9BACT</name>
<dbReference type="Pfam" id="PF13734">
    <property type="entry name" value="Inhibitor_I69"/>
    <property type="match status" value="1"/>
</dbReference>
<dbReference type="Proteomes" id="UP000632339">
    <property type="component" value="Unassembled WGS sequence"/>
</dbReference>
<evidence type="ECO:0000259" key="2">
    <source>
        <dbReference type="Pfam" id="PF13734"/>
    </source>
</evidence>
<evidence type="ECO:0000313" key="4">
    <source>
        <dbReference type="Proteomes" id="UP000632339"/>
    </source>
</evidence>
<dbReference type="InterPro" id="IPR038765">
    <property type="entry name" value="Papain-like_cys_pep_sf"/>
</dbReference>
<evidence type="ECO:0000256" key="1">
    <source>
        <dbReference type="SAM" id="SignalP"/>
    </source>
</evidence>
<accession>A0ABQ2I8H6</accession>
<organism evidence="3 4">
    <name type="scientific">Dyadobacter beijingensis</name>
    <dbReference type="NCBI Taxonomy" id="365489"/>
    <lineage>
        <taxon>Bacteria</taxon>
        <taxon>Pseudomonadati</taxon>
        <taxon>Bacteroidota</taxon>
        <taxon>Cytophagia</taxon>
        <taxon>Cytophagales</taxon>
        <taxon>Spirosomataceae</taxon>
        <taxon>Dyadobacter</taxon>
    </lineage>
</organism>
<keyword evidence="4" id="KW-1185">Reference proteome</keyword>
<keyword evidence="1" id="KW-0732">Signal</keyword>
<dbReference type="SUPFAM" id="SSF54001">
    <property type="entry name" value="Cysteine proteinases"/>
    <property type="match status" value="1"/>
</dbReference>
<sequence length="239" mass="26424">MKHLKRYALLCALFLCVFACSKDKDVNVGSDQSRLSKDKFLITQSEALALIGKSQRNARTTEAIPKEAEGMKTFADRQGRLIFFVITCKNDLGFLLLSADKRMKPVLAFSESGTFDLGTDNPGIQLWKDLIAENAAGVRQNTEAHINIINEWRQFEAGEGAGFHTTDQPVWTPEASCEYFVTHPIPPNVTVQHLTHNLARWGQWEAYNAHCPAGITVPNCTKSGTFPCGAAILHICSVT</sequence>
<feature type="chain" id="PRO_5046104632" description="Spi protease inhibitor domain-containing protein" evidence="1">
    <location>
        <begin position="22"/>
        <end position="239"/>
    </location>
</feature>
<dbReference type="InterPro" id="IPR025896">
    <property type="entry name" value="Spi_Prtas-inh"/>
</dbReference>
<protein>
    <recommendedName>
        <fullName evidence="2">Spi protease inhibitor domain-containing protein</fullName>
    </recommendedName>
</protein>
<evidence type="ECO:0000313" key="3">
    <source>
        <dbReference type="EMBL" id="GGN00133.1"/>
    </source>
</evidence>
<dbReference type="Gene3D" id="3.90.70.50">
    <property type="entry name" value="Peptidase C10, streptopain"/>
    <property type="match status" value="1"/>
</dbReference>